<dbReference type="InterPro" id="IPR036388">
    <property type="entry name" value="WH-like_DNA-bd_sf"/>
</dbReference>
<protein>
    <submittedName>
        <fullName evidence="8">MarR family winged helix-turn-helix transcriptional regulator</fullName>
    </submittedName>
</protein>
<gene>
    <name evidence="8" type="ORF">ACFQPS_01175</name>
</gene>
<keyword evidence="3" id="KW-0805">Transcription regulation</keyword>
<evidence type="ECO:0000256" key="1">
    <source>
        <dbReference type="ARBA" id="ARBA00004496"/>
    </source>
</evidence>
<dbReference type="InterPro" id="IPR000835">
    <property type="entry name" value="HTH_MarR-typ"/>
</dbReference>
<evidence type="ECO:0000256" key="4">
    <source>
        <dbReference type="ARBA" id="ARBA00023125"/>
    </source>
</evidence>
<comment type="caution">
    <text evidence="8">The sequence shown here is derived from an EMBL/GenBank/DDBJ whole genome shotgun (WGS) entry which is preliminary data.</text>
</comment>
<proteinExistence type="predicted"/>
<dbReference type="PANTHER" id="PTHR33164:SF5">
    <property type="entry name" value="ORGANIC HYDROPEROXIDE RESISTANCE TRANSCRIPTIONAL REGULATOR"/>
    <property type="match status" value="1"/>
</dbReference>
<evidence type="ECO:0000256" key="5">
    <source>
        <dbReference type="ARBA" id="ARBA00023163"/>
    </source>
</evidence>
<keyword evidence="5" id="KW-0804">Transcription</keyword>
<dbReference type="InterPro" id="IPR055166">
    <property type="entry name" value="Transc_reg_Sar_Rot_HTH"/>
</dbReference>
<dbReference type="Proteomes" id="UP001596456">
    <property type="component" value="Unassembled WGS sequence"/>
</dbReference>
<keyword evidence="9" id="KW-1185">Reference proteome</keyword>
<evidence type="ECO:0000256" key="2">
    <source>
        <dbReference type="ARBA" id="ARBA00022490"/>
    </source>
</evidence>
<organism evidence="8 9">
    <name type="scientific">Rhodocista pekingensis</name>
    <dbReference type="NCBI Taxonomy" id="201185"/>
    <lineage>
        <taxon>Bacteria</taxon>
        <taxon>Pseudomonadati</taxon>
        <taxon>Pseudomonadota</taxon>
        <taxon>Alphaproteobacteria</taxon>
        <taxon>Rhodospirillales</taxon>
        <taxon>Azospirillaceae</taxon>
        <taxon>Rhodocista</taxon>
    </lineage>
</organism>
<dbReference type="SUPFAM" id="SSF46785">
    <property type="entry name" value="Winged helix' DNA-binding domain"/>
    <property type="match status" value="1"/>
</dbReference>
<feature type="domain" description="HTH marR-type" evidence="7">
    <location>
        <begin position="12"/>
        <end position="142"/>
    </location>
</feature>
<feature type="region of interest" description="Disordered" evidence="6">
    <location>
        <begin position="151"/>
        <end position="172"/>
    </location>
</feature>
<evidence type="ECO:0000313" key="8">
    <source>
        <dbReference type="EMBL" id="MFC7331762.1"/>
    </source>
</evidence>
<dbReference type="PANTHER" id="PTHR33164">
    <property type="entry name" value="TRANSCRIPTIONAL REGULATOR, MARR FAMILY"/>
    <property type="match status" value="1"/>
</dbReference>
<evidence type="ECO:0000259" key="7">
    <source>
        <dbReference type="PROSITE" id="PS50995"/>
    </source>
</evidence>
<name>A0ABW2KP53_9PROT</name>
<dbReference type="Gene3D" id="1.10.10.10">
    <property type="entry name" value="Winged helix-like DNA-binding domain superfamily/Winged helix DNA-binding domain"/>
    <property type="match status" value="1"/>
</dbReference>
<evidence type="ECO:0000256" key="6">
    <source>
        <dbReference type="SAM" id="MobiDB-lite"/>
    </source>
</evidence>
<dbReference type="PROSITE" id="PS50995">
    <property type="entry name" value="HTH_MARR_2"/>
    <property type="match status" value="1"/>
</dbReference>
<dbReference type="PRINTS" id="PR00598">
    <property type="entry name" value="HTHMARR"/>
</dbReference>
<evidence type="ECO:0000256" key="3">
    <source>
        <dbReference type="ARBA" id="ARBA00023015"/>
    </source>
</evidence>
<accession>A0ABW2KP53</accession>
<dbReference type="SMART" id="SM00347">
    <property type="entry name" value="HTH_MARR"/>
    <property type="match status" value="1"/>
</dbReference>
<evidence type="ECO:0000313" key="9">
    <source>
        <dbReference type="Proteomes" id="UP001596456"/>
    </source>
</evidence>
<sequence length="172" mass="18896">MIDPEKDPLRLDRQVCFPLYAASNLLTRLYRPVLSRLGLTYPQYLVMLVLWEETPHSVGSLGEALYLDSGTLTPLLKRMEQAGLISRSRDPLDERRVLIDLTPEGRALRAAAEHVPATLMAGFGPAPDGLDTLRDSVRALVAALNAHVAARPDAPLPDREAPDRQAPDRQAG</sequence>
<dbReference type="EMBL" id="JBHTCM010000004">
    <property type="protein sequence ID" value="MFC7331762.1"/>
    <property type="molecule type" value="Genomic_DNA"/>
</dbReference>
<dbReference type="Pfam" id="PF22381">
    <property type="entry name" value="Staph_reg_Sar_Rot"/>
    <property type="match status" value="1"/>
</dbReference>
<dbReference type="RefSeq" id="WP_377355731.1">
    <property type="nucleotide sequence ID" value="NZ_JBHTCM010000004.1"/>
</dbReference>
<comment type="subcellular location">
    <subcellularLocation>
        <location evidence="1">Cytoplasm</location>
    </subcellularLocation>
</comment>
<keyword evidence="2" id="KW-0963">Cytoplasm</keyword>
<keyword evidence="4" id="KW-0238">DNA-binding</keyword>
<dbReference type="InterPro" id="IPR036390">
    <property type="entry name" value="WH_DNA-bd_sf"/>
</dbReference>
<reference evidence="9" key="1">
    <citation type="journal article" date="2019" name="Int. J. Syst. Evol. Microbiol.">
        <title>The Global Catalogue of Microorganisms (GCM) 10K type strain sequencing project: providing services to taxonomists for standard genome sequencing and annotation.</title>
        <authorList>
            <consortium name="The Broad Institute Genomics Platform"/>
            <consortium name="The Broad Institute Genome Sequencing Center for Infectious Disease"/>
            <person name="Wu L."/>
            <person name="Ma J."/>
        </authorList>
    </citation>
    <scope>NUCLEOTIDE SEQUENCE [LARGE SCALE GENOMIC DNA]</scope>
    <source>
        <strain evidence="9">CGMCC 1.16275</strain>
    </source>
</reference>
<dbReference type="InterPro" id="IPR039422">
    <property type="entry name" value="MarR/SlyA-like"/>
</dbReference>
<feature type="compositionally biased region" description="Basic and acidic residues" evidence="6">
    <location>
        <begin position="156"/>
        <end position="172"/>
    </location>
</feature>